<dbReference type="InterPro" id="IPR036396">
    <property type="entry name" value="Cyt_P450_sf"/>
</dbReference>
<keyword evidence="2" id="KW-0503">Monooxygenase</keyword>
<protein>
    <submittedName>
        <fullName evidence="3">Cytochrome P450</fullName>
    </submittedName>
</protein>
<proteinExistence type="inferred from homology"/>
<dbReference type="EMBL" id="JAFIRR010000023">
    <property type="protein sequence ID" value="MCO6415376.1"/>
    <property type="molecule type" value="Genomic_DNA"/>
</dbReference>
<gene>
    <name evidence="3" type="ORF">JYK14_04190</name>
</gene>
<dbReference type="InterPro" id="IPR001128">
    <property type="entry name" value="Cyt_P450"/>
</dbReference>
<sequence>MSFLDRLDALPEAERFPLIWQWINSEDPRPFFAELRARRPVLATPVCTLVARFDDVIEVLRLPTVFTVQPYVNALGTYMLAQDETPDHALDKSVMTAMLDRRDLPRVRAFVAAETDKVLDGAGERIEAVSGITRHIPVRLVQEYFGFAGSDAAKLQEWSYWAQMDGFHNYPWDLGADHDHIHAEARRSLGEMKDYLAGLLRDRVAALKAGKALPDDIVARLLQSRIAGPVGFPPEKLLLNVGGLLIGAVETSSQATAQIIEWLLQRPPRLEAAVAAAQLPDPKAFDGHVWEALRFAPMSHYLFRKSAAAHVLGRGQAWETEIPAGTHVLPLIGSASFDGTRFAAPDAFDPTRPIHSAFHFGWGHHACLGGHIAEVLIPEMARRVLLRSAIRLETPIDRRGGPFPETLGIAWASGGAV</sequence>
<dbReference type="RefSeq" id="WP_252951972.1">
    <property type="nucleotide sequence ID" value="NZ_JAFIRR010000023.1"/>
</dbReference>
<dbReference type="Gene3D" id="1.10.630.10">
    <property type="entry name" value="Cytochrome P450"/>
    <property type="match status" value="1"/>
</dbReference>
<keyword evidence="4" id="KW-1185">Reference proteome</keyword>
<dbReference type="SUPFAM" id="SSF48264">
    <property type="entry name" value="Cytochrome P450"/>
    <property type="match status" value="1"/>
</dbReference>
<comment type="similarity">
    <text evidence="1 2">Belongs to the cytochrome P450 family.</text>
</comment>
<dbReference type="PROSITE" id="PS00086">
    <property type="entry name" value="CYTOCHROME_P450"/>
    <property type="match status" value="1"/>
</dbReference>
<evidence type="ECO:0000313" key="3">
    <source>
        <dbReference type="EMBL" id="MCO6415376.1"/>
    </source>
</evidence>
<organism evidence="3 4">
    <name type="scientific">Siccirubricoccus soli</name>
    <dbReference type="NCBI Taxonomy" id="2899147"/>
    <lineage>
        <taxon>Bacteria</taxon>
        <taxon>Pseudomonadati</taxon>
        <taxon>Pseudomonadota</taxon>
        <taxon>Alphaproteobacteria</taxon>
        <taxon>Acetobacterales</taxon>
        <taxon>Roseomonadaceae</taxon>
        <taxon>Siccirubricoccus</taxon>
    </lineage>
</organism>
<dbReference type="PANTHER" id="PTHR46696">
    <property type="entry name" value="P450, PUTATIVE (EUROFUNG)-RELATED"/>
    <property type="match status" value="1"/>
</dbReference>
<name>A0ABT1D0C7_9PROT</name>
<dbReference type="PANTHER" id="PTHR46696:SF1">
    <property type="entry name" value="CYTOCHROME P450 YJIB-RELATED"/>
    <property type="match status" value="1"/>
</dbReference>
<dbReference type="Pfam" id="PF00067">
    <property type="entry name" value="p450"/>
    <property type="match status" value="1"/>
</dbReference>
<evidence type="ECO:0000256" key="1">
    <source>
        <dbReference type="ARBA" id="ARBA00010617"/>
    </source>
</evidence>
<dbReference type="InterPro" id="IPR017972">
    <property type="entry name" value="Cyt_P450_CS"/>
</dbReference>
<reference evidence="3 4" key="1">
    <citation type="submission" date="2021-12" db="EMBL/GenBank/DDBJ databases">
        <title>Siccirubricoccus leaddurans sp. nov., a high concentration Zn2+ tolerance bacterium.</title>
        <authorList>
            <person name="Cao Y."/>
        </authorList>
    </citation>
    <scope>NUCLEOTIDE SEQUENCE [LARGE SCALE GENOMIC DNA]</scope>
    <source>
        <strain evidence="3 4">KC 17139</strain>
    </source>
</reference>
<comment type="caution">
    <text evidence="3">The sequence shown here is derived from an EMBL/GenBank/DDBJ whole genome shotgun (WGS) entry which is preliminary data.</text>
</comment>
<keyword evidence="2" id="KW-0479">Metal-binding</keyword>
<keyword evidence="2" id="KW-0408">Iron</keyword>
<dbReference type="Proteomes" id="UP001523392">
    <property type="component" value="Unassembled WGS sequence"/>
</dbReference>
<accession>A0ABT1D0C7</accession>
<dbReference type="InterPro" id="IPR002397">
    <property type="entry name" value="Cyt_P450_B"/>
</dbReference>
<evidence type="ECO:0000256" key="2">
    <source>
        <dbReference type="RuleBase" id="RU000461"/>
    </source>
</evidence>
<keyword evidence="2" id="KW-0560">Oxidoreductase</keyword>
<dbReference type="PRINTS" id="PR00359">
    <property type="entry name" value="BP450"/>
</dbReference>
<keyword evidence="2" id="KW-0349">Heme</keyword>
<evidence type="ECO:0000313" key="4">
    <source>
        <dbReference type="Proteomes" id="UP001523392"/>
    </source>
</evidence>